<evidence type="ECO:0000259" key="5">
    <source>
        <dbReference type="Pfam" id="PF07732"/>
    </source>
</evidence>
<feature type="signal peptide" evidence="2">
    <location>
        <begin position="1"/>
        <end position="24"/>
    </location>
</feature>
<dbReference type="OMA" id="FGIGDWT"/>
<accession>A0A5P1F0J4</accession>
<evidence type="ECO:0000313" key="6">
    <source>
        <dbReference type="EMBL" id="ONK70937.1"/>
    </source>
</evidence>
<dbReference type="Gramene" id="ONK70937">
    <property type="protein sequence ID" value="ONK70937"/>
    <property type="gene ID" value="A4U43_C04F3050"/>
</dbReference>
<dbReference type="InterPro" id="IPR045087">
    <property type="entry name" value="Cu-oxidase_fam"/>
</dbReference>
<dbReference type="EMBL" id="CM007384">
    <property type="protein sequence ID" value="ONK70937.1"/>
    <property type="molecule type" value="Genomic_DNA"/>
</dbReference>
<dbReference type="InterPro" id="IPR011707">
    <property type="entry name" value="Cu-oxidase-like_N"/>
</dbReference>
<keyword evidence="2" id="KW-0732">Signal</keyword>
<feature type="domain" description="Plastocyanin-like" evidence="5">
    <location>
        <begin position="41"/>
        <end position="147"/>
    </location>
</feature>
<dbReference type="SUPFAM" id="SSF49503">
    <property type="entry name" value="Cupredoxins"/>
    <property type="match status" value="3"/>
</dbReference>
<evidence type="ECO:0000259" key="3">
    <source>
        <dbReference type="Pfam" id="PF00394"/>
    </source>
</evidence>
<evidence type="ECO:0000259" key="4">
    <source>
        <dbReference type="Pfam" id="PF07731"/>
    </source>
</evidence>
<gene>
    <name evidence="6" type="ORF">A4U43_C04F3050</name>
</gene>
<dbReference type="InterPro" id="IPR008972">
    <property type="entry name" value="Cupredoxin"/>
</dbReference>
<dbReference type="AlphaFoldDB" id="A0A5P1F0J4"/>
<evidence type="ECO:0008006" key="8">
    <source>
        <dbReference type="Google" id="ProtNLM"/>
    </source>
</evidence>
<dbReference type="Pfam" id="PF07732">
    <property type="entry name" value="Cu-oxidase_3"/>
    <property type="match status" value="1"/>
</dbReference>
<evidence type="ECO:0000313" key="7">
    <source>
        <dbReference type="Proteomes" id="UP000243459"/>
    </source>
</evidence>
<name>A0A5P1F0J4_ASPOF</name>
<organism evidence="6 7">
    <name type="scientific">Asparagus officinalis</name>
    <name type="common">Garden asparagus</name>
    <dbReference type="NCBI Taxonomy" id="4686"/>
    <lineage>
        <taxon>Eukaryota</taxon>
        <taxon>Viridiplantae</taxon>
        <taxon>Streptophyta</taxon>
        <taxon>Embryophyta</taxon>
        <taxon>Tracheophyta</taxon>
        <taxon>Spermatophyta</taxon>
        <taxon>Magnoliopsida</taxon>
        <taxon>Liliopsida</taxon>
        <taxon>Asparagales</taxon>
        <taxon>Asparagaceae</taxon>
        <taxon>Asparagoideae</taxon>
        <taxon>Asparagus</taxon>
    </lineage>
</organism>
<protein>
    <recommendedName>
        <fullName evidence="8">Monocopper oxidase-like protein SKU5</fullName>
    </recommendedName>
</protein>
<dbReference type="Gene3D" id="2.60.40.420">
    <property type="entry name" value="Cupredoxins - blue copper proteins"/>
    <property type="match status" value="3"/>
</dbReference>
<dbReference type="Proteomes" id="UP000243459">
    <property type="component" value="Chromosome 4"/>
</dbReference>
<dbReference type="InterPro" id="IPR001117">
    <property type="entry name" value="Cu-oxidase_2nd"/>
</dbReference>
<comment type="similarity">
    <text evidence="1">Belongs to the multicopper oxidase family.</text>
</comment>
<dbReference type="PANTHER" id="PTHR11709">
    <property type="entry name" value="MULTI-COPPER OXIDASE"/>
    <property type="match status" value="1"/>
</dbReference>
<feature type="domain" description="Plastocyanin-like" evidence="3">
    <location>
        <begin position="179"/>
        <end position="271"/>
    </location>
</feature>
<dbReference type="Pfam" id="PF00394">
    <property type="entry name" value="Cu-oxidase"/>
    <property type="match status" value="1"/>
</dbReference>
<feature type="chain" id="PRO_5024434713" description="Monocopper oxidase-like protein SKU5" evidence="2">
    <location>
        <begin position="25"/>
        <end position="524"/>
    </location>
</feature>
<dbReference type="GO" id="GO:0005886">
    <property type="term" value="C:plasma membrane"/>
    <property type="evidence" value="ECO:0007669"/>
    <property type="project" value="TreeGrafter"/>
</dbReference>
<sequence length="524" mass="58510">MGDRCGSFLIFCSFIALFGSSTEAADIFLEWDVAFNWTIAPANTDQPVITVNGMFPGPLINATTNDNIFVNVFNNIDEPLLFTWNGIQQRLNSWQDGVSGTNCPIQPGNNWTYAFQVKDQIGSFFYFPSINFLKSAGGYGPLRVNNRIVIPVPFARPEGEFDLLIGDWYSYSYKEARGVVSRKTYLLRISNVGTSVSFNFRIQNHKMVLVETEGSYTSQMELDSLDVHVSQSYSVLVTADQQTSSYYVVATPTQMDTSGLPSLNGVAVLKYMSSDVDVRSRVFYWSSEVHQEKLFIGTCFLGAARPNPQGSFNVSNVNITQTFILHSSNAIINDSLRFTVNNVSYFTPEIPLKLADFFFNGSGVYILDEFPVETIRDNAVKGTFVATGVHKGWAEIVFRNDLDVMDSWHLDGFGFFVVGFGDGEWSHSSRESYNLFDPVVRSTVQVYPGGWAAVYAFLDNPGMWNLRSQRLQNWYLGQELYVRVFDPNPDPTKERPPPQNLIRCGIVSINSTVSALAPSPGGLA</sequence>
<feature type="domain" description="Plastocyanin-like" evidence="4">
    <location>
        <begin position="382"/>
        <end position="487"/>
    </location>
</feature>
<dbReference type="GO" id="GO:0005507">
    <property type="term" value="F:copper ion binding"/>
    <property type="evidence" value="ECO:0007669"/>
    <property type="project" value="InterPro"/>
</dbReference>
<keyword evidence="7" id="KW-1185">Reference proteome</keyword>
<dbReference type="InterPro" id="IPR011706">
    <property type="entry name" value="Cu-oxidase_C"/>
</dbReference>
<dbReference type="Pfam" id="PF07731">
    <property type="entry name" value="Cu-oxidase_2"/>
    <property type="match status" value="1"/>
</dbReference>
<evidence type="ECO:0000256" key="1">
    <source>
        <dbReference type="ARBA" id="ARBA00010609"/>
    </source>
</evidence>
<reference evidence="7" key="1">
    <citation type="journal article" date="2017" name="Nat. Commun.">
        <title>The asparagus genome sheds light on the origin and evolution of a young Y chromosome.</title>
        <authorList>
            <person name="Harkess A."/>
            <person name="Zhou J."/>
            <person name="Xu C."/>
            <person name="Bowers J.E."/>
            <person name="Van der Hulst R."/>
            <person name="Ayyampalayam S."/>
            <person name="Mercati F."/>
            <person name="Riccardi P."/>
            <person name="McKain M.R."/>
            <person name="Kakrana A."/>
            <person name="Tang H."/>
            <person name="Ray J."/>
            <person name="Groenendijk J."/>
            <person name="Arikit S."/>
            <person name="Mathioni S.M."/>
            <person name="Nakano M."/>
            <person name="Shan H."/>
            <person name="Telgmann-Rauber A."/>
            <person name="Kanno A."/>
            <person name="Yue Z."/>
            <person name="Chen H."/>
            <person name="Li W."/>
            <person name="Chen Y."/>
            <person name="Xu X."/>
            <person name="Zhang Y."/>
            <person name="Luo S."/>
            <person name="Chen H."/>
            <person name="Gao J."/>
            <person name="Mao Z."/>
            <person name="Pires J.C."/>
            <person name="Luo M."/>
            <person name="Kudrna D."/>
            <person name="Wing R.A."/>
            <person name="Meyers B.C."/>
            <person name="Yi K."/>
            <person name="Kong H."/>
            <person name="Lavrijsen P."/>
            <person name="Sunseri F."/>
            <person name="Falavigna A."/>
            <person name="Ye Y."/>
            <person name="Leebens-Mack J.H."/>
            <person name="Chen G."/>
        </authorList>
    </citation>
    <scope>NUCLEOTIDE SEQUENCE [LARGE SCALE GENOMIC DNA]</scope>
    <source>
        <strain evidence="7">cv. DH0086</strain>
    </source>
</reference>
<proteinExistence type="inferred from homology"/>
<evidence type="ECO:0000256" key="2">
    <source>
        <dbReference type="SAM" id="SignalP"/>
    </source>
</evidence>
<dbReference type="GO" id="GO:0016491">
    <property type="term" value="F:oxidoreductase activity"/>
    <property type="evidence" value="ECO:0007669"/>
    <property type="project" value="InterPro"/>
</dbReference>
<dbReference type="PANTHER" id="PTHR11709:SF311">
    <property type="entry name" value="MONOCOPPER OXIDASE-LIKE PROTEIN SKU5"/>
    <property type="match status" value="1"/>
</dbReference>